<organism evidence="1">
    <name type="scientific">bioreactor metagenome</name>
    <dbReference type="NCBI Taxonomy" id="1076179"/>
    <lineage>
        <taxon>unclassified sequences</taxon>
        <taxon>metagenomes</taxon>
        <taxon>ecological metagenomes</taxon>
    </lineage>
</organism>
<comment type="caution">
    <text evidence="1">The sequence shown here is derived from an EMBL/GenBank/DDBJ whole genome shotgun (WGS) entry which is preliminary data.</text>
</comment>
<dbReference type="AlphaFoldDB" id="A0A645AUJ8"/>
<evidence type="ECO:0000313" key="1">
    <source>
        <dbReference type="EMBL" id="MPM56922.1"/>
    </source>
</evidence>
<proteinExistence type="predicted"/>
<accession>A0A645AUJ8</accession>
<sequence>MIGIEFRTVLPKKEKPSIIKNAMSPSPLASALEIQKTNKDRKPAILTLSSVADNPPTAKKSMVRPV</sequence>
<name>A0A645AUJ8_9ZZZZ</name>
<protein>
    <submittedName>
        <fullName evidence="1">Uncharacterized protein</fullName>
    </submittedName>
</protein>
<dbReference type="EMBL" id="VSSQ01016002">
    <property type="protein sequence ID" value="MPM56922.1"/>
    <property type="molecule type" value="Genomic_DNA"/>
</dbReference>
<gene>
    <name evidence="1" type="ORF">SDC9_103739</name>
</gene>
<reference evidence="1" key="1">
    <citation type="submission" date="2019-08" db="EMBL/GenBank/DDBJ databases">
        <authorList>
            <person name="Kucharzyk K."/>
            <person name="Murdoch R.W."/>
            <person name="Higgins S."/>
            <person name="Loffler F."/>
        </authorList>
    </citation>
    <scope>NUCLEOTIDE SEQUENCE</scope>
</reference>